<name>A0A6D2JMR2_9BRAS</name>
<feature type="domain" description="Retrotransposon gag" evidence="1">
    <location>
        <begin position="32"/>
        <end position="100"/>
    </location>
</feature>
<evidence type="ECO:0000313" key="2">
    <source>
        <dbReference type="EMBL" id="CAA7041336.1"/>
    </source>
</evidence>
<dbReference type="InterPro" id="IPR005162">
    <property type="entry name" value="Retrotrans_gag_dom"/>
</dbReference>
<proteinExistence type="predicted"/>
<dbReference type="Proteomes" id="UP000467841">
    <property type="component" value="Unassembled WGS sequence"/>
</dbReference>
<dbReference type="Pfam" id="PF03732">
    <property type="entry name" value="Retrotrans_gag"/>
    <property type="match status" value="1"/>
</dbReference>
<accession>A0A6D2JMR2</accession>
<protein>
    <recommendedName>
        <fullName evidence="1">Retrotransposon gag domain-containing protein</fullName>
    </recommendedName>
</protein>
<reference evidence="2" key="1">
    <citation type="submission" date="2020-01" db="EMBL/GenBank/DDBJ databases">
        <authorList>
            <person name="Mishra B."/>
        </authorList>
    </citation>
    <scope>NUCLEOTIDE SEQUENCE [LARGE SCALE GENOMIC DNA]</scope>
</reference>
<evidence type="ECO:0000313" key="3">
    <source>
        <dbReference type="Proteomes" id="UP000467841"/>
    </source>
</evidence>
<gene>
    <name evidence="2" type="ORF">MERR_LOCUS28571</name>
</gene>
<dbReference type="AlphaFoldDB" id="A0A6D2JMR2"/>
<dbReference type="PANTHER" id="PTHR33223:SF11">
    <property type="entry name" value="ELEMENT PROTEIN, PUTATIVE-RELATED"/>
    <property type="match status" value="1"/>
</dbReference>
<dbReference type="OrthoDB" id="686606at2759"/>
<dbReference type="PROSITE" id="PS51257">
    <property type="entry name" value="PROKAR_LIPOPROTEIN"/>
    <property type="match status" value="1"/>
</dbReference>
<organism evidence="2 3">
    <name type="scientific">Microthlaspi erraticum</name>
    <dbReference type="NCBI Taxonomy" id="1685480"/>
    <lineage>
        <taxon>Eukaryota</taxon>
        <taxon>Viridiplantae</taxon>
        <taxon>Streptophyta</taxon>
        <taxon>Embryophyta</taxon>
        <taxon>Tracheophyta</taxon>
        <taxon>Spermatophyta</taxon>
        <taxon>Magnoliopsida</taxon>
        <taxon>eudicotyledons</taxon>
        <taxon>Gunneridae</taxon>
        <taxon>Pentapetalae</taxon>
        <taxon>rosids</taxon>
        <taxon>malvids</taxon>
        <taxon>Brassicales</taxon>
        <taxon>Brassicaceae</taxon>
        <taxon>Coluteocarpeae</taxon>
        <taxon>Microthlaspi</taxon>
    </lineage>
</organism>
<dbReference type="PANTHER" id="PTHR33223">
    <property type="entry name" value="CCHC-TYPE DOMAIN-CONTAINING PROTEIN"/>
    <property type="match status" value="1"/>
</dbReference>
<keyword evidence="3" id="KW-1185">Reference proteome</keyword>
<sequence length="101" mass="11559">MGYNVKTQLITWMSLIGCVNINVVSEDAIKLRLFPMSLAHKAHQWEKSLPHGTITTWDECKKAFLAKFFSTGHTAKLRSEISGFIQRNNETFAEARERFKG</sequence>
<comment type="caution">
    <text evidence="2">The sequence shown here is derived from an EMBL/GenBank/DDBJ whole genome shotgun (WGS) entry which is preliminary data.</text>
</comment>
<evidence type="ECO:0000259" key="1">
    <source>
        <dbReference type="Pfam" id="PF03732"/>
    </source>
</evidence>
<dbReference type="EMBL" id="CACVBM020001242">
    <property type="protein sequence ID" value="CAA7041336.1"/>
    <property type="molecule type" value="Genomic_DNA"/>
</dbReference>